<dbReference type="PANTHER" id="PTHR13950">
    <property type="entry name" value="RABCONNECTIN-RELATED"/>
    <property type="match status" value="1"/>
</dbReference>
<name>A0A2T9YQK3_9FUNG</name>
<feature type="region of interest" description="Disordered" evidence="1">
    <location>
        <begin position="1483"/>
        <end position="1502"/>
    </location>
</feature>
<dbReference type="Pfam" id="PF12234">
    <property type="entry name" value="Rav1p_C"/>
    <property type="match status" value="1"/>
</dbReference>
<evidence type="ECO:0000313" key="4">
    <source>
        <dbReference type="Proteomes" id="UP000245699"/>
    </source>
</evidence>
<dbReference type="EMBL" id="MBFT01000237">
    <property type="protein sequence ID" value="PVU94638.1"/>
    <property type="molecule type" value="Genomic_DNA"/>
</dbReference>
<dbReference type="InterPro" id="IPR036322">
    <property type="entry name" value="WD40_repeat_dom_sf"/>
</dbReference>
<dbReference type="OrthoDB" id="342131at2759"/>
<dbReference type="Proteomes" id="UP000245699">
    <property type="component" value="Unassembled WGS sequence"/>
</dbReference>
<dbReference type="SUPFAM" id="SSF50978">
    <property type="entry name" value="WD40 repeat-like"/>
    <property type="match status" value="1"/>
</dbReference>
<dbReference type="SMART" id="SM00320">
    <property type="entry name" value="WD40"/>
    <property type="match status" value="4"/>
</dbReference>
<keyword evidence="4" id="KW-1185">Reference proteome</keyword>
<feature type="region of interest" description="Disordered" evidence="1">
    <location>
        <begin position="236"/>
        <end position="255"/>
    </location>
</feature>
<reference evidence="3 4" key="1">
    <citation type="journal article" date="2018" name="MBio">
        <title>Comparative Genomics Reveals the Core Gene Toolbox for the Fungus-Insect Symbiosis.</title>
        <authorList>
            <person name="Wang Y."/>
            <person name="Stata M."/>
            <person name="Wang W."/>
            <person name="Stajich J.E."/>
            <person name="White M.M."/>
            <person name="Moncalvo J.M."/>
        </authorList>
    </citation>
    <scope>NUCLEOTIDE SEQUENCE [LARGE SCALE GENOMIC DNA]</scope>
    <source>
        <strain evidence="3 4">AUS-77-4</strain>
    </source>
</reference>
<feature type="region of interest" description="Disordered" evidence="1">
    <location>
        <begin position="1288"/>
        <end position="1307"/>
    </location>
</feature>
<feature type="domain" description="RAVE complex protein Rav1 C-terminal" evidence="2">
    <location>
        <begin position="752"/>
        <end position="1262"/>
    </location>
</feature>
<dbReference type="InterPro" id="IPR015943">
    <property type="entry name" value="WD40/YVTN_repeat-like_dom_sf"/>
</dbReference>
<dbReference type="InterPro" id="IPR001680">
    <property type="entry name" value="WD40_rpt"/>
</dbReference>
<dbReference type="PANTHER" id="PTHR13950:SF9">
    <property type="entry name" value="RABCONNECTIN-3A"/>
    <property type="match status" value="1"/>
</dbReference>
<organism evidence="3 4">
    <name type="scientific">Furculomyces boomerangus</name>
    <dbReference type="NCBI Taxonomy" id="61424"/>
    <lineage>
        <taxon>Eukaryota</taxon>
        <taxon>Fungi</taxon>
        <taxon>Fungi incertae sedis</taxon>
        <taxon>Zoopagomycota</taxon>
        <taxon>Kickxellomycotina</taxon>
        <taxon>Harpellomycetes</taxon>
        <taxon>Harpellales</taxon>
        <taxon>Harpellaceae</taxon>
        <taxon>Furculomyces</taxon>
    </lineage>
</organism>
<sequence>MTNNYRIYSGRANIGTKPLLCSIKGVVCILYANGPNLVFTKAYNWVSKTINVLQDENTFITHISVSRNGSQVAVASNNFVLIFDSFEDVLLQNQPKRIILDDTVHNVSWRGTDKSLLIAHGLNISEYSLNNDGWESRWTQRLSKKVELLSISHSGNMFVTVGENDSMPKLWSASSTYIWDFQYLVHYRKVSHIFWGNYCNGSEKVYTASSDNWLRVWSIYHNKSLFHKKPKEDDIKGNNLSPLGGKSLENSGKDQKKSTVFESGYFPIYAIDLDSIKSVDGKHGLSTPFSLLNKIVYSESGYSSIEETPKQGKRKNKSIDIIYSLLENGSVVEYKIKTRGENRPASAKRMHSNSHTIHNIIPGSLAKGRETNATNLSINNESYLMLTESNGRILLYKSQIKGDNIKSTSYDSSPELSDLALINVFDGHNHPIKSVFNNHYIGTDYLSQDPKVLMATIDSNYNIYIWGEAGSKSKLYFSSGIDQTLNNSKIEIEQIVFTPKRNEIIGISKNKFYLIKRCSDVLQNKEIDSLNKNENINSWKICGSELATKIPFHKAVVIFSSEQAKFCGNENSISKNDENYSIIFINVENSYENTTCWPLFTHECILVVESVDPSSVLFIGFDRDSSNKLVVASNYNIPESSKLLEIGSPLSCNQVLVVDEVDKKGILTESTNQNISFIRLPLQPKAVSNNNTEKGKSIYRNFSIQSVVESLEKIDSVSIFNNRALESAVIVRIDQELRVYIFSNQNGENEGKWKLVIVLNVPRNTQITSNPILTADECIVFSSGNKIVVIDPVLDFEDDLVDKADLKLNFKNLDELGIETLNSKNHNYENSEILVQIQEENHNKNIFDVINSRKQIFSCFDPKLLYALLNWQKVGLVQCLLTTLIEKTKTAVSKSKDDTTRIVSFNTSESDGNGSTNNIYIDQPVFPTSMLVGVSEPEDRVVLGGAFKSDFNSATQKSKLSINKGFETILDLNGSYNNDNFGFGNSELENHEISANLPNFIKSTLEIFGLTKADMEELSDLVLSFQIVKDKLELLDGFGKRYLLAAASRKICYQDLIWANISNNQPMIMESVQGVIEANVSNVWGKFHSWETIKALGIPLWLNDESVLLKTIEQVAKYEYIGNKNLYLASVFYMIFGRKAVVLQLWRVSQTHPEHDKMVKFLGNDFTEQRWKSSAAKNAFVLLSKLRYIESIMFFLLANRPLDAASVAISSLRDYMLALTICRCSSNNNNILLESLKVHILPRIHHFDDAWLLAAILLRIERYDLVPLVSIGRVDLIYTALGVDFDSSHHSSNNEKGENENNNGRKIKNDCIKDDGYDKTGELKIRDGVKVDKKVFFIPLIESLIKSKKISRCEYKVDETVVYLEDIWNELAKFGISEFIVSGNALMALVIVSSFESTMMQINSLKSIDFKSQSTGSFSNTISSGTLGGDMMGFSNFGGFSSNQNRGTGSGKIDQSIDPGANAFSSSMFGAFTGMGNTNNKRKNMDGSVVHSTQVVDNNKKKNSEEKKDWNISLNTKVLIGYKLAMLCNLYTKAQKSFACFSGCEGIKSDCECGKIDDRYKDFYEGISRILGLNEQNLVVSHFC</sequence>
<protein>
    <recommendedName>
        <fullName evidence="2">RAVE complex protein Rav1 C-terminal domain-containing protein</fullName>
    </recommendedName>
</protein>
<dbReference type="STRING" id="61424.A0A2T9YQK3"/>
<dbReference type="GO" id="GO:0043291">
    <property type="term" value="C:RAVE complex"/>
    <property type="evidence" value="ECO:0007669"/>
    <property type="project" value="TreeGrafter"/>
</dbReference>
<dbReference type="InterPro" id="IPR052208">
    <property type="entry name" value="DmX-like/RAVE_component"/>
</dbReference>
<proteinExistence type="predicted"/>
<dbReference type="GO" id="GO:0007035">
    <property type="term" value="P:vacuolar acidification"/>
    <property type="evidence" value="ECO:0007669"/>
    <property type="project" value="TreeGrafter"/>
</dbReference>
<comment type="caution">
    <text evidence="3">The sequence shown here is derived from an EMBL/GenBank/DDBJ whole genome shotgun (WGS) entry which is preliminary data.</text>
</comment>
<evidence type="ECO:0000313" key="3">
    <source>
        <dbReference type="EMBL" id="PVU94638.1"/>
    </source>
</evidence>
<evidence type="ECO:0000259" key="2">
    <source>
        <dbReference type="Pfam" id="PF12234"/>
    </source>
</evidence>
<accession>A0A2T9YQK3</accession>
<dbReference type="Gene3D" id="2.130.10.10">
    <property type="entry name" value="YVTN repeat-like/Quinoprotein amine dehydrogenase"/>
    <property type="match status" value="1"/>
</dbReference>
<gene>
    <name evidence="3" type="ORF">BB559_002946</name>
</gene>
<dbReference type="InterPro" id="IPR022033">
    <property type="entry name" value="Rav1p_C"/>
</dbReference>
<feature type="compositionally biased region" description="Basic and acidic residues" evidence="1">
    <location>
        <begin position="1288"/>
        <end position="1299"/>
    </location>
</feature>
<evidence type="ECO:0000256" key="1">
    <source>
        <dbReference type="SAM" id="MobiDB-lite"/>
    </source>
</evidence>